<gene>
    <name evidence="1" type="ORF">LCGC14_2776360</name>
</gene>
<evidence type="ECO:0008006" key="2">
    <source>
        <dbReference type="Google" id="ProtNLM"/>
    </source>
</evidence>
<proteinExistence type="predicted"/>
<feature type="non-terminal residue" evidence="1">
    <location>
        <position position="81"/>
    </location>
</feature>
<name>A0A0F9BL61_9ZZZZ</name>
<evidence type="ECO:0000313" key="1">
    <source>
        <dbReference type="EMBL" id="KKK85131.1"/>
    </source>
</evidence>
<reference evidence="1" key="1">
    <citation type="journal article" date="2015" name="Nature">
        <title>Complex archaea that bridge the gap between prokaryotes and eukaryotes.</title>
        <authorList>
            <person name="Spang A."/>
            <person name="Saw J.H."/>
            <person name="Jorgensen S.L."/>
            <person name="Zaremba-Niedzwiedzka K."/>
            <person name="Martijn J."/>
            <person name="Lind A.E."/>
            <person name="van Eijk R."/>
            <person name="Schleper C."/>
            <person name="Guy L."/>
            <person name="Ettema T.J."/>
        </authorList>
    </citation>
    <scope>NUCLEOTIDE SEQUENCE</scope>
</reference>
<accession>A0A0F9BL61</accession>
<dbReference type="EMBL" id="LAZR01051452">
    <property type="protein sequence ID" value="KKK85131.1"/>
    <property type="molecule type" value="Genomic_DNA"/>
</dbReference>
<dbReference type="AlphaFoldDB" id="A0A0F9BL61"/>
<comment type="caution">
    <text evidence="1">The sequence shown here is derived from an EMBL/GenBank/DDBJ whole genome shotgun (WGS) entry which is preliminary data.</text>
</comment>
<protein>
    <recommendedName>
        <fullName evidence="2">Glycosyltransferase RgtA/B/C/D-like domain-containing protein</fullName>
    </recommendedName>
</protein>
<organism evidence="1">
    <name type="scientific">marine sediment metagenome</name>
    <dbReference type="NCBI Taxonomy" id="412755"/>
    <lineage>
        <taxon>unclassified sequences</taxon>
        <taxon>metagenomes</taxon>
        <taxon>ecological metagenomes</taxon>
    </lineage>
</organism>
<sequence length="81" mass="9324">MRTNLILVGIGATTFLSRVLGQWSEVFVNGSVIFRGQDSWYHMRLVQVLIHNYPNYLHNDFFVNPMGQPPVGYPPLLTYLI</sequence>